<evidence type="ECO:0000256" key="2">
    <source>
        <dbReference type="ARBA" id="ARBA00018706"/>
    </source>
</evidence>
<dbReference type="GO" id="GO:0005524">
    <property type="term" value="F:ATP binding"/>
    <property type="evidence" value="ECO:0007669"/>
    <property type="project" value="UniProtKB-KW"/>
</dbReference>
<evidence type="ECO:0000313" key="11">
    <source>
        <dbReference type="Proteomes" id="UP000287166"/>
    </source>
</evidence>
<evidence type="ECO:0000256" key="1">
    <source>
        <dbReference type="ARBA" id="ARBA00011003"/>
    </source>
</evidence>
<dbReference type="EMBL" id="BFAD01000002">
    <property type="protein sequence ID" value="GBE79030.1"/>
    <property type="molecule type" value="Genomic_DNA"/>
</dbReference>
<dbReference type="Gene3D" id="3.40.50.300">
    <property type="entry name" value="P-loop containing nucleotide triphosphate hydrolases"/>
    <property type="match status" value="1"/>
</dbReference>
<feature type="compositionally biased region" description="Acidic residues" evidence="8">
    <location>
        <begin position="94"/>
        <end position="112"/>
    </location>
</feature>
<dbReference type="GeneID" id="38775947"/>
<keyword evidence="6 10" id="KW-0418">Kinase</keyword>
<feature type="region of interest" description="Disordered" evidence="8">
    <location>
        <begin position="1"/>
        <end position="152"/>
    </location>
</feature>
<keyword evidence="11" id="KW-1185">Reference proteome</keyword>
<keyword evidence="7" id="KW-0067">ATP-binding</keyword>
<dbReference type="FunCoup" id="A0A401GA34">
    <property type="interactions" value="248"/>
</dbReference>
<dbReference type="RefSeq" id="XP_027609943.1">
    <property type="nucleotide sequence ID" value="XM_027754142.1"/>
</dbReference>
<evidence type="ECO:0000313" key="10">
    <source>
        <dbReference type="EMBL" id="GBE79030.1"/>
    </source>
</evidence>
<evidence type="ECO:0000256" key="6">
    <source>
        <dbReference type="ARBA" id="ARBA00022777"/>
    </source>
</evidence>
<gene>
    <name evidence="10" type="ORF">SCP_0202270</name>
</gene>
<reference evidence="10 11" key="1">
    <citation type="journal article" date="2018" name="Sci. Rep.">
        <title>Genome sequence of the cauliflower mushroom Sparassis crispa (Hanabiratake) and its association with beneficial usage.</title>
        <authorList>
            <person name="Kiyama R."/>
            <person name="Furutani Y."/>
            <person name="Kawaguchi K."/>
            <person name="Nakanishi T."/>
        </authorList>
    </citation>
    <scope>NUCLEOTIDE SEQUENCE [LARGE SCALE GENOMIC DNA]</scope>
</reference>
<dbReference type="GO" id="GO:0051731">
    <property type="term" value="F:polynucleotide 5'-hydroxyl-kinase activity"/>
    <property type="evidence" value="ECO:0007669"/>
    <property type="project" value="InterPro"/>
</dbReference>
<dbReference type="AlphaFoldDB" id="A0A401GA34"/>
<evidence type="ECO:0000259" key="9">
    <source>
        <dbReference type="Pfam" id="PF16575"/>
    </source>
</evidence>
<dbReference type="InterPro" id="IPR032319">
    <property type="entry name" value="CLP1_P"/>
</dbReference>
<feature type="domain" description="Clp1 P-loop" evidence="9">
    <location>
        <begin position="380"/>
        <end position="580"/>
    </location>
</feature>
<feature type="compositionally biased region" description="Basic and acidic residues" evidence="8">
    <location>
        <begin position="69"/>
        <end position="81"/>
    </location>
</feature>
<dbReference type="OrthoDB" id="2405412at2759"/>
<dbReference type="InterPro" id="IPR027417">
    <property type="entry name" value="P-loop_NTPase"/>
</dbReference>
<protein>
    <recommendedName>
        <fullName evidence="3">Polynucleotide 5'-hydroxyl-kinase GRC3</fullName>
    </recommendedName>
    <alternativeName>
        <fullName evidence="2">Polynucleotide 5'-hydroxyl-kinase grc3</fullName>
    </alternativeName>
</protein>
<keyword evidence="4" id="KW-0808">Transferase</keyword>
<evidence type="ECO:0000256" key="5">
    <source>
        <dbReference type="ARBA" id="ARBA00022741"/>
    </source>
</evidence>
<name>A0A401GA34_9APHY</name>
<evidence type="ECO:0000256" key="7">
    <source>
        <dbReference type="ARBA" id="ARBA00022840"/>
    </source>
</evidence>
<dbReference type="PANTHER" id="PTHR12755:SF3">
    <property type="entry name" value="POLYNUCLEOTIDE 5'-HYDROXYL-KINASE NOL9"/>
    <property type="match status" value="1"/>
</dbReference>
<comment type="similarity">
    <text evidence="1">Belongs to the Clp1 family. NOL9/GRC3 subfamily.</text>
</comment>
<organism evidence="10 11">
    <name type="scientific">Sparassis crispa</name>
    <dbReference type="NCBI Taxonomy" id="139825"/>
    <lineage>
        <taxon>Eukaryota</taxon>
        <taxon>Fungi</taxon>
        <taxon>Dikarya</taxon>
        <taxon>Basidiomycota</taxon>
        <taxon>Agaricomycotina</taxon>
        <taxon>Agaricomycetes</taxon>
        <taxon>Polyporales</taxon>
        <taxon>Sparassidaceae</taxon>
        <taxon>Sparassis</taxon>
    </lineage>
</organism>
<sequence>MLSAVAARKARLQGPATTQPVAVIPTPTSPPAPSLTPVSEPRIVPKLQSKRKAAVQVEKPPSKKKKHAHTAESDRRTRYFEQPDVFKQQGDANLVDDDHADEDTDTSGDDMPVDGAQLNPQIIGTDQRKGATRRRAWSPSAPDSSDDEEDGVVEGNALPSLVPILAEHLRAVSHDAPSVLSTFKPAWEENIFRLSQSEVHDLSLPSYSEQTGTLLLLTAEETVTLLGTYSLTVLRGCISFAGVVLTPSRVSHRVFAPRSSPLPVIKCLALKVPLRDLSLPARLRTTATSMDAAVLLQELHTGVQGLGAVCRTFDGVFSPSRSQSNVSAFDLNLRGVHLVRHCTHDISVLVIPPSWETAMSPILQPAAQTDYSRRVYLVKGPQNSGKSVFARTLLNRLLTLYRRVAFLECDLGQSEFVPGGMVAVNVVDKPVFGPPFTHPSIPHSAHYIGAATPRNSPSHYLDSVQALIQTYNVHLQHAGLVDDTSQGVSSDEDRIVDLIPLVVNTMGWTKGLGADLSRRVEEITDPSDIFELGCRVPQRVWSYSPSEIRTYLLEPVPSTVLSHRYTPADNRTLSMLSYFYAVFPVKSDASALQNCTAMSWRTSLPLCAQPPYEVDWKSAFDRTFLTGAGTEDVVPTEIHRVLNGAIVAMVSCEPDTLDTETDDMTAAWSTSPPYKQDAAPPTPFGSSCAGLALVRSLSPVPASVLHLLTPLPPHALSRVRVLVKGELELPVWGMLDFRAGDGGEIAGVESGKVPYLRWGKGEGTGGDRRRVRRNLMRRGQM</sequence>
<dbReference type="PANTHER" id="PTHR12755">
    <property type="entry name" value="CLEAVAGE/POLYADENYLATION FACTOR IA SUBUNIT CLP1P"/>
    <property type="match status" value="1"/>
</dbReference>
<dbReference type="InterPro" id="IPR045116">
    <property type="entry name" value="Clp1/Grc3"/>
</dbReference>
<evidence type="ECO:0000256" key="8">
    <source>
        <dbReference type="SAM" id="MobiDB-lite"/>
    </source>
</evidence>
<dbReference type="GO" id="GO:0005634">
    <property type="term" value="C:nucleus"/>
    <property type="evidence" value="ECO:0007669"/>
    <property type="project" value="TreeGrafter"/>
</dbReference>
<dbReference type="GO" id="GO:0000448">
    <property type="term" value="P:cleavage in ITS2 between 5.8S rRNA and LSU-rRNA of tricistronic rRNA transcript (SSU-rRNA, 5.8S rRNA, LSU-rRNA)"/>
    <property type="evidence" value="ECO:0007669"/>
    <property type="project" value="TreeGrafter"/>
</dbReference>
<dbReference type="InParanoid" id="A0A401GA34"/>
<accession>A0A401GA34</accession>
<keyword evidence="5" id="KW-0547">Nucleotide-binding</keyword>
<dbReference type="Proteomes" id="UP000287166">
    <property type="component" value="Unassembled WGS sequence"/>
</dbReference>
<evidence type="ECO:0000256" key="4">
    <source>
        <dbReference type="ARBA" id="ARBA00022679"/>
    </source>
</evidence>
<dbReference type="STRING" id="139825.A0A401GA34"/>
<comment type="caution">
    <text evidence="10">The sequence shown here is derived from an EMBL/GenBank/DDBJ whole genome shotgun (WGS) entry which is preliminary data.</text>
</comment>
<proteinExistence type="inferred from homology"/>
<evidence type="ECO:0000256" key="3">
    <source>
        <dbReference type="ARBA" id="ARBA00019824"/>
    </source>
</evidence>
<dbReference type="Pfam" id="PF16575">
    <property type="entry name" value="CLP1_P"/>
    <property type="match status" value="1"/>
</dbReference>